<feature type="chain" id="PRO_5039213342" description="Low molecular weight antigen MTB12-like C-terminal domain-containing protein" evidence="3">
    <location>
        <begin position="37"/>
        <end position="178"/>
    </location>
</feature>
<protein>
    <recommendedName>
        <fullName evidence="4">Low molecular weight antigen MTB12-like C-terminal domain-containing protein</fullName>
    </recommendedName>
</protein>
<dbReference type="AlphaFoldDB" id="A0A849BRW8"/>
<evidence type="ECO:0000256" key="3">
    <source>
        <dbReference type="SAM" id="SignalP"/>
    </source>
</evidence>
<accession>A0A849BRW8</accession>
<evidence type="ECO:0000259" key="4">
    <source>
        <dbReference type="Pfam" id="PF26580"/>
    </source>
</evidence>
<proteinExistence type="inferred from homology"/>
<sequence>MLLPSSRTRTEGNASRVLRVSVATVAAALAVTATLAGCGSDDKDSGAATSTSSIAANTTTATATDAPAPTAAALQATLTEFADPATPAADKAELVVDGDKRVALIEQMNQGLANYQVTFAVSDVQQNGAEADAKVAVTSPHGTMPDVPMNWQYTDGAWKISDKAACTILGMARAACQP</sequence>
<gene>
    <name evidence="5" type="ORF">HLB23_05815</name>
</gene>
<keyword evidence="6" id="KW-1185">Reference proteome</keyword>
<dbReference type="Pfam" id="PF26580">
    <property type="entry name" value="Mtb12_C"/>
    <property type="match status" value="1"/>
</dbReference>
<keyword evidence="1 3" id="KW-0732">Signal</keyword>
<name>A0A849BRW8_9NOCA</name>
<comment type="caution">
    <text evidence="5">The sequence shown here is derived from an EMBL/GenBank/DDBJ whole genome shotgun (WGS) entry which is preliminary data.</text>
</comment>
<feature type="signal peptide" evidence="3">
    <location>
        <begin position="1"/>
        <end position="36"/>
    </location>
</feature>
<evidence type="ECO:0000313" key="5">
    <source>
        <dbReference type="EMBL" id="NNH69392.1"/>
    </source>
</evidence>
<reference evidence="5 6" key="1">
    <citation type="submission" date="2020-05" db="EMBL/GenBank/DDBJ databases">
        <title>MicrobeNet Type strains.</title>
        <authorList>
            <person name="Nicholson A.C."/>
        </authorList>
    </citation>
    <scope>NUCLEOTIDE SEQUENCE [LARGE SCALE GENOMIC DNA]</scope>
    <source>
        <strain evidence="5 6">JCM 3224</strain>
    </source>
</reference>
<organism evidence="5 6">
    <name type="scientific">Nocardia uniformis</name>
    <dbReference type="NCBI Taxonomy" id="53432"/>
    <lineage>
        <taxon>Bacteria</taxon>
        <taxon>Bacillati</taxon>
        <taxon>Actinomycetota</taxon>
        <taxon>Actinomycetes</taxon>
        <taxon>Mycobacteriales</taxon>
        <taxon>Nocardiaceae</taxon>
        <taxon>Nocardia</taxon>
    </lineage>
</organism>
<dbReference type="EMBL" id="JABELX010000001">
    <property type="protein sequence ID" value="NNH69392.1"/>
    <property type="molecule type" value="Genomic_DNA"/>
</dbReference>
<dbReference type="InterPro" id="IPR058644">
    <property type="entry name" value="Mtb12-like_C"/>
</dbReference>
<evidence type="ECO:0000256" key="1">
    <source>
        <dbReference type="ARBA" id="ARBA00022729"/>
    </source>
</evidence>
<feature type="domain" description="Low molecular weight antigen MTB12-like C-terminal" evidence="4">
    <location>
        <begin position="67"/>
        <end position="176"/>
    </location>
</feature>
<evidence type="ECO:0000313" key="6">
    <source>
        <dbReference type="Proteomes" id="UP000586827"/>
    </source>
</evidence>
<comment type="similarity">
    <text evidence="2">Belongs to the MTB12 family.</text>
</comment>
<evidence type="ECO:0000256" key="2">
    <source>
        <dbReference type="ARBA" id="ARBA00093774"/>
    </source>
</evidence>
<dbReference type="Proteomes" id="UP000586827">
    <property type="component" value="Unassembled WGS sequence"/>
</dbReference>